<gene>
    <name evidence="2" type="ORF">FJM51_05190</name>
</gene>
<organism evidence="2 3">
    <name type="scientific">Amaricoccus solimangrovi</name>
    <dbReference type="NCBI Taxonomy" id="2589815"/>
    <lineage>
        <taxon>Bacteria</taxon>
        <taxon>Pseudomonadati</taxon>
        <taxon>Pseudomonadota</taxon>
        <taxon>Alphaproteobacteria</taxon>
        <taxon>Rhodobacterales</taxon>
        <taxon>Paracoccaceae</taxon>
        <taxon>Amaricoccus</taxon>
    </lineage>
</organism>
<keyword evidence="1" id="KW-0472">Membrane</keyword>
<keyword evidence="3" id="KW-1185">Reference proteome</keyword>
<dbReference type="EMBL" id="VFRP01000003">
    <property type="protein sequence ID" value="TPE52574.1"/>
    <property type="molecule type" value="Genomic_DNA"/>
</dbReference>
<dbReference type="Proteomes" id="UP000319255">
    <property type="component" value="Unassembled WGS sequence"/>
</dbReference>
<dbReference type="RefSeq" id="WP_140453057.1">
    <property type="nucleotide sequence ID" value="NZ_VFRP01000003.1"/>
</dbReference>
<keyword evidence="1" id="KW-0812">Transmembrane</keyword>
<keyword evidence="1" id="KW-1133">Transmembrane helix</keyword>
<name>A0A501WWQ6_9RHOB</name>
<proteinExistence type="predicted"/>
<accession>A0A501WWQ6</accession>
<dbReference type="AlphaFoldDB" id="A0A501WWQ6"/>
<evidence type="ECO:0000313" key="2">
    <source>
        <dbReference type="EMBL" id="TPE52574.1"/>
    </source>
</evidence>
<dbReference type="OrthoDB" id="7871110at2"/>
<feature type="transmembrane region" description="Helical" evidence="1">
    <location>
        <begin position="15"/>
        <end position="37"/>
    </location>
</feature>
<evidence type="ECO:0008006" key="4">
    <source>
        <dbReference type="Google" id="ProtNLM"/>
    </source>
</evidence>
<evidence type="ECO:0000256" key="1">
    <source>
        <dbReference type="SAM" id="Phobius"/>
    </source>
</evidence>
<comment type="caution">
    <text evidence="2">The sequence shown here is derived from an EMBL/GenBank/DDBJ whole genome shotgun (WGS) entry which is preliminary data.</text>
</comment>
<evidence type="ECO:0000313" key="3">
    <source>
        <dbReference type="Proteomes" id="UP000319255"/>
    </source>
</evidence>
<reference evidence="2 3" key="1">
    <citation type="submission" date="2019-06" db="EMBL/GenBank/DDBJ databases">
        <title>A novel bacterium of genus Amaricoccus, isolated from marine sediment.</title>
        <authorList>
            <person name="Huang H."/>
            <person name="Mo K."/>
            <person name="Hu Y."/>
        </authorList>
    </citation>
    <scope>NUCLEOTIDE SEQUENCE [LARGE SCALE GENOMIC DNA]</scope>
    <source>
        <strain evidence="2 3">HB172011</strain>
    </source>
</reference>
<protein>
    <recommendedName>
        <fullName evidence="4">LPS export ABC transporter periplasmic protein LptC</fullName>
    </recommendedName>
</protein>
<sequence>MAAPHEHVPDFRSRLVAILKLGLPLVALGMLGALFLIQTDDGLPGGGITFTEGDMEALGEGLSVTNPILTGTSQGDDRFRFTADRVVPDAAPPTRADMTEVAGEINLVGGPRIDLSAPSAALDLETQRIALGGPVLIDTSDGYHMRAATMDVDLAQGVLEAGQSVETDGPLGTITSGTLRIEPSDPKTPDARLISFGNGVRLIYLPTAAPK</sequence>